<name>A0AA38LZM7_9CUCU</name>
<dbReference type="EMBL" id="JALNTZ010000831">
    <property type="protein sequence ID" value="KAJ3630099.1"/>
    <property type="molecule type" value="Genomic_DNA"/>
</dbReference>
<dbReference type="GO" id="GO:0006355">
    <property type="term" value="P:regulation of DNA-templated transcription"/>
    <property type="evidence" value="ECO:0007669"/>
    <property type="project" value="InterPro"/>
</dbReference>
<keyword evidence="6" id="KW-0597">Phosphoprotein</keyword>
<reference evidence="14" key="1">
    <citation type="journal article" date="2023" name="G3 (Bethesda)">
        <title>Whole genome assemblies of Zophobas morio and Tenebrio molitor.</title>
        <authorList>
            <person name="Kaur S."/>
            <person name="Stinson S.A."/>
            <person name="diCenzo G.C."/>
        </authorList>
    </citation>
    <scope>NUCLEOTIDE SEQUENCE</scope>
    <source>
        <strain evidence="14">QUZm001</strain>
    </source>
</reference>
<keyword evidence="10" id="KW-0175">Coiled coil</keyword>
<evidence type="ECO:0000259" key="13">
    <source>
        <dbReference type="Pfam" id="PF04153"/>
    </source>
</evidence>
<feature type="region of interest" description="Disordered" evidence="11">
    <location>
        <begin position="266"/>
        <end position="411"/>
    </location>
</feature>
<feature type="non-terminal residue" evidence="14">
    <location>
        <position position="1"/>
    </location>
</feature>
<evidence type="ECO:0000313" key="15">
    <source>
        <dbReference type="Proteomes" id="UP001168821"/>
    </source>
</evidence>
<evidence type="ECO:0008006" key="16">
    <source>
        <dbReference type="Google" id="ProtNLM"/>
    </source>
</evidence>
<evidence type="ECO:0000256" key="5">
    <source>
        <dbReference type="ARBA" id="ARBA00022491"/>
    </source>
</evidence>
<dbReference type="PANTHER" id="PTHR23326">
    <property type="entry name" value="CCR4 NOT-RELATED"/>
    <property type="match status" value="1"/>
</dbReference>
<dbReference type="GO" id="GO:0005737">
    <property type="term" value="C:cytoplasm"/>
    <property type="evidence" value="ECO:0007669"/>
    <property type="project" value="UniProtKB-SubCell"/>
</dbReference>
<comment type="caution">
    <text evidence="14">The sequence shown here is derived from an EMBL/GenBank/DDBJ whole genome shotgun (WGS) entry which is preliminary data.</text>
</comment>
<feature type="compositionally biased region" description="Polar residues" evidence="11">
    <location>
        <begin position="379"/>
        <end position="396"/>
    </location>
</feature>
<sequence length="633" mass="73337">EIDRCLKKVSEGIEEFESTWDKVITATNANQKEKYESDLKKEIKKLQRLRDQIKSWLSSAVKEKSQSLLETRRLIEVQMERFKVIERETKTKAFSKEGLVAAAKVDPNEKAKMKASQWINSCTERLNIQVDAFEAEIEKLLHYTKKKKGSKSDRIDRLQDSIKSHKDHEKKLEILLRYLMNERFTPEKVMSIKEDLEHYLEENQEEDFCKNECIYDGLDLDREDEESQEYNEQKNTHEGEVSDSAGALALSVEKLSVSHDGLFDAPSDVSKAEEQTSCVKENVEWPDGLPALTESSSQPTRMEFSSIGSGEQSPTLPTHVHVDPLASSSYPPLQQQRPPKIAHPPQQTHIQQSQKPPTTPATLKHTQSPGKTHPPLEASQEQQQVRTSLHLTSPDTSLRAHPRPSHVRTNSQPHMRQLLMQPRSQPYSKLSTSVQSPLFPQTLRPVYQQGFFMPVGLPAAEQKQDQAPLLYKQLQGSAYQWKPPLSPAEQRAMLALQLSYSNMPDRADSDRIRQYVPRTPCPVPSYYPKQPDPQLLNPSIFEKMGVETLFFIFYYQPGTYQQYLAARELKKQAWRFHKKYLTWFQRSGDLPREITEEYEKGSYMYFDFENDWCQRERTGFVFEYKYLEDQNLP</sequence>
<dbReference type="GO" id="GO:0005634">
    <property type="term" value="C:nucleus"/>
    <property type="evidence" value="ECO:0007669"/>
    <property type="project" value="UniProtKB-SubCell"/>
</dbReference>
<evidence type="ECO:0000256" key="9">
    <source>
        <dbReference type="ARBA" id="ARBA00023242"/>
    </source>
</evidence>
<dbReference type="Proteomes" id="UP001168821">
    <property type="component" value="Unassembled WGS sequence"/>
</dbReference>
<gene>
    <name evidence="14" type="ORF">Zmor_027064</name>
</gene>
<dbReference type="InterPro" id="IPR007207">
    <property type="entry name" value="Not_N"/>
</dbReference>
<evidence type="ECO:0000256" key="1">
    <source>
        <dbReference type="ARBA" id="ARBA00004123"/>
    </source>
</evidence>
<comment type="subcellular location">
    <subcellularLocation>
        <location evidence="2">Cytoplasm</location>
    </subcellularLocation>
    <subcellularLocation>
        <location evidence="1">Nucleus</location>
    </subcellularLocation>
</comment>
<keyword evidence="9" id="KW-0539">Nucleus</keyword>
<dbReference type="Pfam" id="PF04153">
    <property type="entry name" value="NOT2_3_5_C"/>
    <property type="match status" value="1"/>
</dbReference>
<feature type="domain" description="NOT2/NOT3/NOT5 C-terminal" evidence="13">
    <location>
        <begin position="500"/>
        <end position="627"/>
    </location>
</feature>
<comment type="similarity">
    <text evidence="3">Belongs to the CNOT2/3/5 family.</text>
</comment>
<evidence type="ECO:0000256" key="10">
    <source>
        <dbReference type="SAM" id="Coils"/>
    </source>
</evidence>
<evidence type="ECO:0000256" key="11">
    <source>
        <dbReference type="SAM" id="MobiDB-lite"/>
    </source>
</evidence>
<dbReference type="AlphaFoldDB" id="A0AA38LZM7"/>
<dbReference type="InterPro" id="IPR007282">
    <property type="entry name" value="NOT2/3/5_C"/>
</dbReference>
<dbReference type="Gene3D" id="2.30.30.1020">
    <property type="entry name" value="CCR4-NOT complex subunit 2/3/5, C-terminal domain"/>
    <property type="match status" value="1"/>
</dbReference>
<accession>A0AA38LZM7</accession>
<evidence type="ECO:0000259" key="12">
    <source>
        <dbReference type="Pfam" id="PF04065"/>
    </source>
</evidence>
<dbReference type="GO" id="GO:0030015">
    <property type="term" value="C:CCR4-NOT core complex"/>
    <property type="evidence" value="ECO:0007669"/>
    <property type="project" value="InterPro"/>
</dbReference>
<dbReference type="InterPro" id="IPR038635">
    <property type="entry name" value="CCR4-NOT_su2/3/5_C_sf"/>
</dbReference>
<evidence type="ECO:0000313" key="14">
    <source>
        <dbReference type="EMBL" id="KAJ3630099.1"/>
    </source>
</evidence>
<evidence type="ECO:0000256" key="7">
    <source>
        <dbReference type="ARBA" id="ARBA00023015"/>
    </source>
</evidence>
<feature type="compositionally biased region" description="Polar residues" evidence="11">
    <location>
        <begin position="345"/>
        <end position="370"/>
    </location>
</feature>
<proteinExistence type="inferred from homology"/>
<evidence type="ECO:0000256" key="6">
    <source>
        <dbReference type="ARBA" id="ARBA00022553"/>
    </source>
</evidence>
<keyword evidence="8" id="KW-0804">Transcription</keyword>
<feature type="compositionally biased region" description="Polar residues" evidence="11">
    <location>
        <begin position="326"/>
        <end position="337"/>
    </location>
</feature>
<keyword evidence="5" id="KW-0678">Repressor</keyword>
<dbReference type="InterPro" id="IPR027267">
    <property type="entry name" value="AH/BAR_dom_sf"/>
</dbReference>
<dbReference type="PIRSF" id="PIRSF005290">
    <property type="entry name" value="NOT_su_3_5"/>
    <property type="match status" value="1"/>
</dbReference>
<feature type="coiled-coil region" evidence="10">
    <location>
        <begin position="29"/>
        <end position="59"/>
    </location>
</feature>
<keyword evidence="7" id="KW-0805">Transcription regulation</keyword>
<keyword evidence="4" id="KW-0963">Cytoplasm</keyword>
<dbReference type="Pfam" id="PF04065">
    <property type="entry name" value="Not3"/>
    <property type="match status" value="1"/>
</dbReference>
<organism evidence="14 15">
    <name type="scientific">Zophobas morio</name>
    <dbReference type="NCBI Taxonomy" id="2755281"/>
    <lineage>
        <taxon>Eukaryota</taxon>
        <taxon>Metazoa</taxon>
        <taxon>Ecdysozoa</taxon>
        <taxon>Arthropoda</taxon>
        <taxon>Hexapoda</taxon>
        <taxon>Insecta</taxon>
        <taxon>Pterygota</taxon>
        <taxon>Neoptera</taxon>
        <taxon>Endopterygota</taxon>
        <taxon>Coleoptera</taxon>
        <taxon>Polyphaga</taxon>
        <taxon>Cucujiformia</taxon>
        <taxon>Tenebrionidae</taxon>
        <taxon>Zophobas</taxon>
    </lineage>
</organism>
<feature type="domain" description="CCR4-Not complex component Not N-terminal" evidence="12">
    <location>
        <begin position="1"/>
        <end position="221"/>
    </location>
</feature>
<dbReference type="InterPro" id="IPR040168">
    <property type="entry name" value="Not2/3/5"/>
</dbReference>
<dbReference type="SUPFAM" id="SSF103657">
    <property type="entry name" value="BAR/IMD domain-like"/>
    <property type="match status" value="1"/>
</dbReference>
<protein>
    <recommendedName>
        <fullName evidence="16">CCR4-NOT transcription complex subunit 3</fullName>
    </recommendedName>
</protein>
<feature type="compositionally biased region" description="Polar residues" evidence="11">
    <location>
        <begin position="306"/>
        <end position="316"/>
    </location>
</feature>
<evidence type="ECO:0000256" key="8">
    <source>
        <dbReference type="ARBA" id="ARBA00023163"/>
    </source>
</evidence>
<evidence type="ECO:0000256" key="4">
    <source>
        <dbReference type="ARBA" id="ARBA00022490"/>
    </source>
</evidence>
<evidence type="ECO:0000256" key="2">
    <source>
        <dbReference type="ARBA" id="ARBA00004496"/>
    </source>
</evidence>
<evidence type="ECO:0000256" key="3">
    <source>
        <dbReference type="ARBA" id="ARBA00007682"/>
    </source>
</evidence>
<keyword evidence="15" id="KW-1185">Reference proteome</keyword>
<dbReference type="GO" id="GO:2000036">
    <property type="term" value="P:regulation of stem cell population maintenance"/>
    <property type="evidence" value="ECO:0007669"/>
    <property type="project" value="UniProtKB-ARBA"/>
</dbReference>
<dbReference type="InterPro" id="IPR012270">
    <property type="entry name" value="CCR4-NOT_su3/5"/>
</dbReference>